<evidence type="ECO:0000313" key="9">
    <source>
        <dbReference type="Proteomes" id="UP000236723"/>
    </source>
</evidence>
<feature type="region of interest" description="Disordered" evidence="7">
    <location>
        <begin position="1"/>
        <end position="39"/>
    </location>
</feature>
<dbReference type="SUPFAM" id="SSF52980">
    <property type="entry name" value="Restriction endonuclease-like"/>
    <property type="match status" value="1"/>
</dbReference>
<dbReference type="GO" id="GO:0016787">
    <property type="term" value="F:hydrolase activity"/>
    <property type="evidence" value="ECO:0007669"/>
    <property type="project" value="UniProtKB-KW"/>
</dbReference>
<feature type="compositionally biased region" description="Basic and acidic residues" evidence="7">
    <location>
        <begin position="1"/>
        <end position="10"/>
    </location>
</feature>
<keyword evidence="9" id="KW-1185">Reference proteome</keyword>
<dbReference type="AlphaFoldDB" id="A0A1H6DY24"/>
<reference evidence="9" key="1">
    <citation type="submission" date="2016-10" db="EMBL/GenBank/DDBJ databases">
        <authorList>
            <person name="Varghese N."/>
            <person name="Submissions S."/>
        </authorList>
    </citation>
    <scope>NUCLEOTIDE SEQUENCE [LARGE SCALE GENOMIC DNA]</scope>
    <source>
        <strain evidence="9">DSM 43163</strain>
    </source>
</reference>
<evidence type="ECO:0000256" key="4">
    <source>
        <dbReference type="ARBA" id="ARBA00022801"/>
    </source>
</evidence>
<dbReference type="InterPro" id="IPR011335">
    <property type="entry name" value="Restrct_endonuc-II-like"/>
</dbReference>
<keyword evidence="1" id="KW-0540">Nuclease</keyword>
<proteinExistence type="inferred from homology"/>
<evidence type="ECO:0000256" key="1">
    <source>
        <dbReference type="ARBA" id="ARBA00022722"/>
    </source>
</evidence>
<keyword evidence="4" id="KW-0378">Hydrolase</keyword>
<dbReference type="Gene3D" id="3.40.960.10">
    <property type="entry name" value="VSR Endonuclease"/>
    <property type="match status" value="1"/>
</dbReference>
<dbReference type="InterPro" id="IPR004603">
    <property type="entry name" value="DNA_mismatch_endonuc_vsr"/>
</dbReference>
<evidence type="ECO:0000256" key="5">
    <source>
        <dbReference type="ARBA" id="ARBA00023204"/>
    </source>
</evidence>
<sequence>MSGHWRESRPADMAWRAARGLSRDQRAAEQDQAAGGRERRTVILPDGGRAVASVYLRVPPKTRRIYAYLRWSERGSTVERYVGEVGEASRADNLSLAWSTIQKRQLLVAGSEPLANSRSSKRGESWASSPAVRAVMRGNKSRDTRPEKALRSAVHALGLRYRVGMRPLPEIRRTADLVFTRAKVAVFLDGCYWHGCPEHYRPSKQNKEFWEKKIGGNRARDAETDRLLREAGWETVRVWEHEDPLESAAKIARVVRDRSA</sequence>
<keyword evidence="3" id="KW-0227">DNA damage</keyword>
<evidence type="ECO:0000256" key="7">
    <source>
        <dbReference type="SAM" id="MobiDB-lite"/>
    </source>
</evidence>
<gene>
    <name evidence="8" type="ORF">SAMN04489712_12569</name>
</gene>
<protein>
    <submittedName>
        <fullName evidence="8">T/G mismatch-specific endonuclease</fullName>
    </submittedName>
</protein>
<dbReference type="Proteomes" id="UP000236723">
    <property type="component" value="Unassembled WGS sequence"/>
</dbReference>
<dbReference type="GO" id="GO:0006298">
    <property type="term" value="P:mismatch repair"/>
    <property type="evidence" value="ECO:0007669"/>
    <property type="project" value="InterPro"/>
</dbReference>
<keyword evidence="2 8" id="KW-0255">Endonuclease</keyword>
<organism evidence="8 9">
    <name type="scientific">Thermomonospora echinospora</name>
    <dbReference type="NCBI Taxonomy" id="1992"/>
    <lineage>
        <taxon>Bacteria</taxon>
        <taxon>Bacillati</taxon>
        <taxon>Actinomycetota</taxon>
        <taxon>Actinomycetes</taxon>
        <taxon>Streptosporangiales</taxon>
        <taxon>Thermomonosporaceae</taxon>
        <taxon>Thermomonospora</taxon>
    </lineage>
</organism>
<accession>A0A1H6DY24</accession>
<dbReference type="CDD" id="cd00221">
    <property type="entry name" value="Vsr"/>
    <property type="match status" value="1"/>
</dbReference>
<feature type="region of interest" description="Disordered" evidence="7">
    <location>
        <begin position="113"/>
        <end position="148"/>
    </location>
</feature>
<dbReference type="NCBIfam" id="TIGR00632">
    <property type="entry name" value="vsr"/>
    <property type="match status" value="1"/>
</dbReference>
<dbReference type="Pfam" id="PF03852">
    <property type="entry name" value="Vsr"/>
    <property type="match status" value="1"/>
</dbReference>
<name>A0A1H6DY24_9ACTN</name>
<evidence type="ECO:0000256" key="6">
    <source>
        <dbReference type="ARBA" id="ARBA00029466"/>
    </source>
</evidence>
<evidence type="ECO:0000313" key="8">
    <source>
        <dbReference type="EMBL" id="SEG90208.1"/>
    </source>
</evidence>
<dbReference type="OrthoDB" id="9801520at2"/>
<comment type="similarity">
    <text evidence="6">Belongs to the Vsr family.</text>
</comment>
<dbReference type="EMBL" id="FNVO01000025">
    <property type="protein sequence ID" value="SEG90208.1"/>
    <property type="molecule type" value="Genomic_DNA"/>
</dbReference>
<keyword evidence="5" id="KW-0234">DNA repair</keyword>
<evidence type="ECO:0000256" key="3">
    <source>
        <dbReference type="ARBA" id="ARBA00022763"/>
    </source>
</evidence>
<dbReference type="GO" id="GO:0004519">
    <property type="term" value="F:endonuclease activity"/>
    <property type="evidence" value="ECO:0007669"/>
    <property type="project" value="UniProtKB-KW"/>
</dbReference>
<evidence type="ECO:0000256" key="2">
    <source>
        <dbReference type="ARBA" id="ARBA00022759"/>
    </source>
</evidence>